<keyword evidence="4" id="KW-1185">Reference proteome</keyword>
<proteinExistence type="inferred from homology"/>
<protein>
    <recommendedName>
        <fullName evidence="2">EthD domain-containing protein</fullName>
    </recommendedName>
</protein>
<evidence type="ECO:0000313" key="3">
    <source>
        <dbReference type="EMBL" id="KAJ9143466.1"/>
    </source>
</evidence>
<organism evidence="3 4">
    <name type="scientific">Pleurostoma richardsiae</name>
    <dbReference type="NCBI Taxonomy" id="41990"/>
    <lineage>
        <taxon>Eukaryota</taxon>
        <taxon>Fungi</taxon>
        <taxon>Dikarya</taxon>
        <taxon>Ascomycota</taxon>
        <taxon>Pezizomycotina</taxon>
        <taxon>Sordariomycetes</taxon>
        <taxon>Sordariomycetidae</taxon>
        <taxon>Calosphaeriales</taxon>
        <taxon>Pleurostomataceae</taxon>
        <taxon>Pleurostoma</taxon>
    </lineage>
</organism>
<accession>A0AA38RDM7</accession>
<dbReference type="AlphaFoldDB" id="A0AA38RDM7"/>
<evidence type="ECO:0000313" key="4">
    <source>
        <dbReference type="Proteomes" id="UP001174694"/>
    </source>
</evidence>
<feature type="domain" description="EthD" evidence="2">
    <location>
        <begin position="31"/>
        <end position="110"/>
    </location>
</feature>
<evidence type="ECO:0000259" key="2">
    <source>
        <dbReference type="Pfam" id="PF07110"/>
    </source>
</evidence>
<dbReference type="Gene3D" id="3.30.70.100">
    <property type="match status" value="1"/>
</dbReference>
<comment type="similarity">
    <text evidence="1">Belongs to the tpcK family.</text>
</comment>
<sequence length="250" mass="28281">MPHELDVISAGKTRYDDQDEVVFFISVERIPKWSFEDFAHEYSEVHAQLARQQHEHVKLPLGYVQVSVSKTSAAGDLAPDWDFVTCLTWPSINVIWTGFQDPAYKGSVGKHVFCRLDNQEGSIAKRYDGFAVDVAGASLATSQILVFHRRLSQDEEADSAWLQKRFAKAVSWKASLRRYTIWKDVTPKDTATFFAGTQFITGSWLNFKAIEMYVLDSTDATSAFFEQNRSAIVDGEVEPYVVIGTHRTVI</sequence>
<dbReference type="Proteomes" id="UP001174694">
    <property type="component" value="Unassembled WGS sequence"/>
</dbReference>
<gene>
    <name evidence="3" type="ORF">NKR23_g6578</name>
</gene>
<dbReference type="Pfam" id="PF07110">
    <property type="entry name" value="EthD"/>
    <property type="match status" value="1"/>
</dbReference>
<dbReference type="GO" id="GO:0016491">
    <property type="term" value="F:oxidoreductase activity"/>
    <property type="evidence" value="ECO:0007669"/>
    <property type="project" value="InterPro"/>
</dbReference>
<dbReference type="EMBL" id="JANBVO010000019">
    <property type="protein sequence ID" value="KAJ9143466.1"/>
    <property type="molecule type" value="Genomic_DNA"/>
</dbReference>
<name>A0AA38RDM7_9PEZI</name>
<comment type="caution">
    <text evidence="3">The sequence shown here is derived from an EMBL/GenBank/DDBJ whole genome shotgun (WGS) entry which is preliminary data.</text>
</comment>
<dbReference type="InterPro" id="IPR009799">
    <property type="entry name" value="EthD_dom"/>
</dbReference>
<reference evidence="3" key="1">
    <citation type="submission" date="2022-07" db="EMBL/GenBank/DDBJ databases">
        <title>Fungi with potential for degradation of polypropylene.</title>
        <authorList>
            <person name="Gostincar C."/>
        </authorList>
    </citation>
    <scope>NUCLEOTIDE SEQUENCE</scope>
    <source>
        <strain evidence="3">EXF-13308</strain>
    </source>
</reference>
<evidence type="ECO:0000256" key="1">
    <source>
        <dbReference type="ARBA" id="ARBA00005986"/>
    </source>
</evidence>